<keyword evidence="1" id="KW-0812">Transmembrane</keyword>
<organism evidence="2 3">
    <name type="scientific">Trichococcus shcherbakoviae subsp. psychrophilus</name>
    <dbReference type="NCBI Taxonomy" id="2585775"/>
    <lineage>
        <taxon>Bacteria</taxon>
        <taxon>Bacillati</taxon>
        <taxon>Bacillota</taxon>
        <taxon>Bacilli</taxon>
        <taxon>Lactobacillales</taxon>
        <taxon>Carnobacteriaceae</taxon>
        <taxon>Trichococcus</taxon>
    </lineage>
</organism>
<evidence type="ECO:0000256" key="1">
    <source>
        <dbReference type="SAM" id="Phobius"/>
    </source>
</evidence>
<sequence>MNPFSIDWTSMMQKAVITISIVSLVKDSFMDPKQLLGAKTLKKGPAFLLFILLSLTVSIPLFLDGYATLQKFSADAGVIADNIPAFTISDSALRLEDPTEKGFIYKTDTVLLAFDSQEIYTQREIEKEMSSPVLILSLVFSKDAFTLYAQDVPFRLPYEQADDITDQTFKKLLRNFSSDQLFSSVIMLLFSLFISSFSVLLTLLIIALFANVLTGFMRKKLPFREILRMALIASVVPVVFFSLLNGFGLYPMIQDEAIAFIGIFYFYKALKE</sequence>
<proteinExistence type="predicted"/>
<keyword evidence="1" id="KW-1133">Transmembrane helix</keyword>
<dbReference type="EMBL" id="VENO01000002">
    <property type="protein sequence ID" value="TNV69219.1"/>
    <property type="molecule type" value="Genomic_DNA"/>
</dbReference>
<dbReference type="InterPro" id="IPR009574">
    <property type="entry name" value="DUF1189"/>
</dbReference>
<dbReference type="Proteomes" id="UP000313395">
    <property type="component" value="Unassembled WGS sequence"/>
</dbReference>
<feature type="transmembrane region" description="Helical" evidence="1">
    <location>
        <begin position="226"/>
        <end position="243"/>
    </location>
</feature>
<reference evidence="2 3" key="1">
    <citation type="submission" date="2019-06" db="EMBL/GenBank/DDBJ databases">
        <title>Description Trichococcus psychrophilus sp. nov., isolated from a cold spring, by genomic and phenotypic analyses.</title>
        <authorList>
            <person name="Zakharyuk A."/>
        </authorList>
    </citation>
    <scope>NUCLEOTIDE SEQUENCE [LARGE SCALE GENOMIC DNA]</scope>
    <source>
        <strain evidence="2 3">SKBG</strain>
    </source>
</reference>
<feature type="transmembrane region" description="Helical" evidence="1">
    <location>
        <begin position="181"/>
        <end position="214"/>
    </location>
</feature>
<evidence type="ECO:0000313" key="2">
    <source>
        <dbReference type="EMBL" id="TNV69219.1"/>
    </source>
</evidence>
<keyword evidence="3" id="KW-1185">Reference proteome</keyword>
<dbReference type="AlphaFoldDB" id="A0A5C5E7R2"/>
<protein>
    <submittedName>
        <fullName evidence="2">DUF1189 domain-containing protein</fullName>
    </submittedName>
</protein>
<accession>A0A5C5E7R2</accession>
<evidence type="ECO:0000313" key="3">
    <source>
        <dbReference type="Proteomes" id="UP000313395"/>
    </source>
</evidence>
<name>A0A5C5E7R2_9LACT</name>
<gene>
    <name evidence="2" type="ORF">FHK04_06820</name>
</gene>
<keyword evidence="1" id="KW-0472">Membrane</keyword>
<dbReference type="Pfam" id="PF06691">
    <property type="entry name" value="DUF1189"/>
    <property type="match status" value="1"/>
</dbReference>
<feature type="transmembrane region" description="Helical" evidence="1">
    <location>
        <begin position="46"/>
        <end position="63"/>
    </location>
</feature>
<comment type="caution">
    <text evidence="2">The sequence shown here is derived from an EMBL/GenBank/DDBJ whole genome shotgun (WGS) entry which is preliminary data.</text>
</comment>